<dbReference type="CDD" id="cd00082">
    <property type="entry name" value="HisKA"/>
    <property type="match status" value="1"/>
</dbReference>
<evidence type="ECO:0000256" key="1">
    <source>
        <dbReference type="ARBA" id="ARBA00000085"/>
    </source>
</evidence>
<dbReference type="InterPro" id="IPR050428">
    <property type="entry name" value="TCS_sensor_his_kinase"/>
</dbReference>
<name>A0A109BQB9_HYPSL</name>
<evidence type="ECO:0000313" key="14">
    <source>
        <dbReference type="EMBL" id="KWT72996.1"/>
    </source>
</evidence>
<dbReference type="InterPro" id="IPR004358">
    <property type="entry name" value="Sig_transdc_His_kin-like_C"/>
</dbReference>
<dbReference type="InterPro" id="IPR003660">
    <property type="entry name" value="HAMP_dom"/>
</dbReference>
<dbReference type="Pfam" id="PF00672">
    <property type="entry name" value="HAMP"/>
    <property type="match status" value="1"/>
</dbReference>
<gene>
    <name evidence="14" type="ORF">APY04_0046</name>
</gene>
<dbReference type="InterPro" id="IPR005467">
    <property type="entry name" value="His_kinase_dom"/>
</dbReference>
<dbReference type="Gene3D" id="3.30.565.10">
    <property type="entry name" value="Histidine kinase-like ATPase, C-terminal domain"/>
    <property type="match status" value="1"/>
</dbReference>
<dbReference type="Gene3D" id="1.10.287.130">
    <property type="match status" value="1"/>
</dbReference>
<dbReference type="GO" id="GO:0000155">
    <property type="term" value="F:phosphorelay sensor kinase activity"/>
    <property type="evidence" value="ECO:0007669"/>
    <property type="project" value="InterPro"/>
</dbReference>
<dbReference type="PRINTS" id="PR00344">
    <property type="entry name" value="BCTRLSENSOR"/>
</dbReference>
<evidence type="ECO:0000256" key="5">
    <source>
        <dbReference type="ARBA" id="ARBA00022679"/>
    </source>
</evidence>
<dbReference type="EMBL" id="LMTR01000003">
    <property type="protein sequence ID" value="KWT72996.1"/>
    <property type="molecule type" value="Genomic_DNA"/>
</dbReference>
<comment type="subcellular location">
    <subcellularLocation>
        <location evidence="2">Membrane</location>
    </subcellularLocation>
</comment>
<keyword evidence="15" id="KW-1185">Reference proteome</keyword>
<evidence type="ECO:0000313" key="15">
    <source>
        <dbReference type="Proteomes" id="UP000059074"/>
    </source>
</evidence>
<keyword evidence="6 11" id="KW-0812">Transmembrane</keyword>
<dbReference type="Pfam" id="PF00512">
    <property type="entry name" value="HisKA"/>
    <property type="match status" value="1"/>
</dbReference>
<dbReference type="PROSITE" id="PS50109">
    <property type="entry name" value="HIS_KIN"/>
    <property type="match status" value="1"/>
</dbReference>
<protein>
    <recommendedName>
        <fullName evidence="3">histidine kinase</fullName>
        <ecNumber evidence="3">2.7.13.3</ecNumber>
    </recommendedName>
</protein>
<dbReference type="SMART" id="SM00387">
    <property type="entry name" value="HATPase_c"/>
    <property type="match status" value="1"/>
</dbReference>
<proteinExistence type="predicted"/>
<accession>A0A109BQB9</accession>
<dbReference type="PANTHER" id="PTHR45436:SF5">
    <property type="entry name" value="SENSOR HISTIDINE KINASE TRCS"/>
    <property type="match status" value="1"/>
</dbReference>
<keyword evidence="9" id="KW-0902">Two-component regulatory system</keyword>
<evidence type="ECO:0000259" key="13">
    <source>
        <dbReference type="PROSITE" id="PS50885"/>
    </source>
</evidence>
<dbReference type="EC" id="2.7.13.3" evidence="3"/>
<evidence type="ECO:0000256" key="2">
    <source>
        <dbReference type="ARBA" id="ARBA00004370"/>
    </source>
</evidence>
<keyword evidence="10 11" id="KW-0472">Membrane</keyword>
<keyword evidence="8 11" id="KW-1133">Transmembrane helix</keyword>
<keyword evidence="4" id="KW-0597">Phosphoprotein</keyword>
<dbReference type="InterPro" id="IPR036097">
    <property type="entry name" value="HisK_dim/P_sf"/>
</dbReference>
<dbReference type="PROSITE" id="PS50885">
    <property type="entry name" value="HAMP"/>
    <property type="match status" value="1"/>
</dbReference>
<feature type="domain" description="Histidine kinase" evidence="12">
    <location>
        <begin position="218"/>
        <end position="430"/>
    </location>
</feature>
<dbReference type="SUPFAM" id="SSF47384">
    <property type="entry name" value="Homodimeric domain of signal transducing histidine kinase"/>
    <property type="match status" value="1"/>
</dbReference>
<evidence type="ECO:0000256" key="7">
    <source>
        <dbReference type="ARBA" id="ARBA00022777"/>
    </source>
</evidence>
<dbReference type="GO" id="GO:0005886">
    <property type="term" value="C:plasma membrane"/>
    <property type="evidence" value="ECO:0007669"/>
    <property type="project" value="TreeGrafter"/>
</dbReference>
<dbReference type="CDD" id="cd06225">
    <property type="entry name" value="HAMP"/>
    <property type="match status" value="1"/>
</dbReference>
<dbReference type="Pfam" id="PF02518">
    <property type="entry name" value="HATPase_c"/>
    <property type="match status" value="1"/>
</dbReference>
<comment type="caution">
    <text evidence="14">The sequence shown here is derived from an EMBL/GenBank/DDBJ whole genome shotgun (WGS) entry which is preliminary data.</text>
</comment>
<dbReference type="SMART" id="SM00304">
    <property type="entry name" value="HAMP"/>
    <property type="match status" value="1"/>
</dbReference>
<feature type="domain" description="HAMP" evidence="13">
    <location>
        <begin position="156"/>
        <end position="210"/>
    </location>
</feature>
<dbReference type="CDD" id="cd00075">
    <property type="entry name" value="HATPase"/>
    <property type="match status" value="1"/>
</dbReference>
<evidence type="ECO:0000256" key="8">
    <source>
        <dbReference type="ARBA" id="ARBA00022989"/>
    </source>
</evidence>
<dbReference type="InterPro" id="IPR036890">
    <property type="entry name" value="HATPase_C_sf"/>
</dbReference>
<dbReference type="PANTHER" id="PTHR45436">
    <property type="entry name" value="SENSOR HISTIDINE KINASE YKOH"/>
    <property type="match status" value="1"/>
</dbReference>
<organism evidence="14 15">
    <name type="scientific">Hyphomicrobium sulfonivorans</name>
    <dbReference type="NCBI Taxonomy" id="121290"/>
    <lineage>
        <taxon>Bacteria</taxon>
        <taxon>Pseudomonadati</taxon>
        <taxon>Pseudomonadota</taxon>
        <taxon>Alphaproteobacteria</taxon>
        <taxon>Hyphomicrobiales</taxon>
        <taxon>Hyphomicrobiaceae</taxon>
        <taxon>Hyphomicrobium</taxon>
    </lineage>
</organism>
<feature type="transmembrane region" description="Helical" evidence="11">
    <location>
        <begin position="76"/>
        <end position="105"/>
    </location>
</feature>
<evidence type="ECO:0000256" key="9">
    <source>
        <dbReference type="ARBA" id="ARBA00023012"/>
    </source>
</evidence>
<reference evidence="14 15" key="1">
    <citation type="submission" date="2015-10" db="EMBL/GenBank/DDBJ databases">
        <title>Transcriptomic analysis of a linuron degrading triple-species bacterial consortium.</title>
        <authorList>
            <person name="Albers P."/>
        </authorList>
    </citation>
    <scope>NUCLEOTIDE SEQUENCE [LARGE SCALE GENOMIC DNA]</scope>
    <source>
        <strain evidence="14 15">WDL6</strain>
    </source>
</reference>
<keyword evidence="5" id="KW-0808">Transferase</keyword>
<dbReference type="STRING" id="121290.APY04_0046"/>
<dbReference type="SUPFAM" id="SSF55874">
    <property type="entry name" value="ATPase domain of HSP90 chaperone/DNA topoisomerase II/histidine kinase"/>
    <property type="match status" value="1"/>
</dbReference>
<dbReference type="PATRIC" id="fig|121290.4.peg.3319"/>
<evidence type="ECO:0000256" key="3">
    <source>
        <dbReference type="ARBA" id="ARBA00012438"/>
    </source>
</evidence>
<dbReference type="AlphaFoldDB" id="A0A109BQB9"/>
<dbReference type="InterPro" id="IPR003594">
    <property type="entry name" value="HATPase_dom"/>
</dbReference>
<evidence type="ECO:0000256" key="11">
    <source>
        <dbReference type="SAM" id="Phobius"/>
    </source>
</evidence>
<evidence type="ECO:0000256" key="6">
    <source>
        <dbReference type="ARBA" id="ARBA00022692"/>
    </source>
</evidence>
<feature type="transmembrane region" description="Helical" evidence="11">
    <location>
        <begin position="133"/>
        <end position="152"/>
    </location>
</feature>
<dbReference type="InterPro" id="IPR003661">
    <property type="entry name" value="HisK_dim/P_dom"/>
</dbReference>
<sequence>MLIWPGPFARVQPRRINRCLLPRERRARADSRQPREQLAAQVRCSRSDGLFCWRPRCWVSIDGASMKSPAGLNRQLVIWMAAVTGLALAGMIVGITLFYALVVYLDPKLLTGDTPLPEGELNWLDVWPGPLEWGSFLVLWLLGMVGAIAAAVRFSRRLIRPLDAVGTAARHIARGDLSARATPEGAMFDETRQLVDDFNGMASQLGQSEAEMRAWNVAIAHELRTPLTILRGRLQGVLDGVFAPDAAAIRGLIAQVDSLTRIVEDLKVFTLAQSGRLELRLETVDLAEEAAKVISVVAPELKDAGIDLMSDLGSVQVRADGARVRQALLAILENARRYAAPGVLRVETHATVEKGILRVCDNGPGLPPGAESLVFDPFWRADESRSRTSGGSGLGLAVVQAIALAHGGTALARSASPHGAVFEIYLPRTVSKPVLSGG</sequence>
<keyword evidence="7" id="KW-0418">Kinase</keyword>
<evidence type="ECO:0000256" key="10">
    <source>
        <dbReference type="ARBA" id="ARBA00023136"/>
    </source>
</evidence>
<evidence type="ECO:0000259" key="12">
    <source>
        <dbReference type="PROSITE" id="PS50109"/>
    </source>
</evidence>
<evidence type="ECO:0000256" key="4">
    <source>
        <dbReference type="ARBA" id="ARBA00022553"/>
    </source>
</evidence>
<dbReference type="Proteomes" id="UP000059074">
    <property type="component" value="Unassembled WGS sequence"/>
</dbReference>
<dbReference type="SMART" id="SM00388">
    <property type="entry name" value="HisKA"/>
    <property type="match status" value="1"/>
</dbReference>
<dbReference type="SUPFAM" id="SSF158472">
    <property type="entry name" value="HAMP domain-like"/>
    <property type="match status" value="1"/>
</dbReference>
<comment type="catalytic activity">
    <reaction evidence="1">
        <text>ATP + protein L-histidine = ADP + protein N-phospho-L-histidine.</text>
        <dbReference type="EC" id="2.7.13.3"/>
    </reaction>
</comment>
<dbReference type="Gene3D" id="6.10.340.10">
    <property type="match status" value="1"/>
</dbReference>